<keyword evidence="1" id="KW-1133">Transmembrane helix</keyword>
<keyword evidence="1" id="KW-0812">Transmembrane</keyword>
<dbReference type="EMBL" id="CP046640">
    <property type="protein sequence ID" value="QTL98610.1"/>
    <property type="molecule type" value="Genomic_DNA"/>
</dbReference>
<protein>
    <submittedName>
        <fullName evidence="2">Uncharacterized protein</fullName>
    </submittedName>
</protein>
<dbReference type="RefSeq" id="WP_230867017.1">
    <property type="nucleotide sequence ID" value="NZ_CP046640.1"/>
</dbReference>
<keyword evidence="3" id="KW-1185">Reference proteome</keyword>
<evidence type="ECO:0000313" key="2">
    <source>
        <dbReference type="EMBL" id="QTL98610.1"/>
    </source>
</evidence>
<keyword evidence="1" id="KW-0472">Membrane</keyword>
<sequence length="233" mass="27724">MEVIRKVLKWLEKLIYFIMAVFAVIVYTPEYYSENKIGFLKDLLSREISMSISLLMLLIIVFIFIWILIKVFFRYDTILNNYKKQLCEIENKNNNKKLDEAVFKRLKDVLPYNNVRNFLKDKDLGNKFSRENLEMIYNFLSEKDNPEFKFKNKEIEVLIKKLNKKLTELTSLLGEYASTVGNTEMLRIHRSLKSHDPVLYSKIIREANNTATEAWNNYHKIIDLGRENFGDIN</sequence>
<organism evidence="2 3">
    <name type="scientific">Iocasia fonsfrigidae</name>
    <dbReference type="NCBI Taxonomy" id="2682810"/>
    <lineage>
        <taxon>Bacteria</taxon>
        <taxon>Bacillati</taxon>
        <taxon>Bacillota</taxon>
        <taxon>Clostridia</taxon>
        <taxon>Halanaerobiales</taxon>
        <taxon>Halanaerobiaceae</taxon>
        <taxon>Iocasia</taxon>
    </lineage>
</organism>
<accession>A0A8A7KBJ5</accession>
<evidence type="ECO:0000256" key="1">
    <source>
        <dbReference type="SAM" id="Phobius"/>
    </source>
</evidence>
<proteinExistence type="predicted"/>
<evidence type="ECO:0000313" key="3">
    <source>
        <dbReference type="Proteomes" id="UP000665020"/>
    </source>
</evidence>
<dbReference type="Proteomes" id="UP000665020">
    <property type="component" value="Chromosome"/>
</dbReference>
<name>A0A8A7KBJ5_9FIRM</name>
<gene>
    <name evidence="2" type="ORF">GM661_11870</name>
</gene>
<feature type="transmembrane region" description="Helical" evidence="1">
    <location>
        <begin position="52"/>
        <end position="73"/>
    </location>
</feature>
<dbReference type="AlphaFoldDB" id="A0A8A7KBJ5"/>
<dbReference type="KEGG" id="ifn:GM661_11870"/>
<reference evidence="2" key="1">
    <citation type="submission" date="2019-12" db="EMBL/GenBank/DDBJ databases">
        <authorList>
            <person name="zhang j."/>
            <person name="sun C.M."/>
        </authorList>
    </citation>
    <scope>NUCLEOTIDE SEQUENCE</scope>
    <source>
        <strain evidence="2">NS-1</strain>
    </source>
</reference>
<feature type="transmembrane region" description="Helical" evidence="1">
    <location>
        <begin position="14"/>
        <end position="32"/>
    </location>
</feature>